<organism evidence="1 2">
    <name type="scientific">Lineolata rhizophorae</name>
    <dbReference type="NCBI Taxonomy" id="578093"/>
    <lineage>
        <taxon>Eukaryota</taxon>
        <taxon>Fungi</taxon>
        <taxon>Dikarya</taxon>
        <taxon>Ascomycota</taxon>
        <taxon>Pezizomycotina</taxon>
        <taxon>Dothideomycetes</taxon>
        <taxon>Dothideomycetes incertae sedis</taxon>
        <taxon>Lineolatales</taxon>
        <taxon>Lineolataceae</taxon>
        <taxon>Lineolata</taxon>
    </lineage>
</organism>
<accession>A0A6A6PE38</accession>
<sequence length="188" mass="20676">MRLDRTWQTVRRVLTRFALTLRRKGLSMQRYILPPLSNSGRAFLAPPTRPALTSSRVASPMSASQPSCPSLRPVSTGVQQHTWRGETGGPRDVDGRTGVVRCGPFSATLPSLTGRLHVASLPSPIECPCWTKMAFEVWSVERDVLCKRTLTLAVHAVSRRASETRQGGTTKHVSWGLLEGVLPDATLY</sequence>
<keyword evidence="2" id="KW-1185">Reference proteome</keyword>
<reference evidence="1" key="1">
    <citation type="journal article" date="2020" name="Stud. Mycol.">
        <title>101 Dothideomycetes genomes: a test case for predicting lifestyles and emergence of pathogens.</title>
        <authorList>
            <person name="Haridas S."/>
            <person name="Albert R."/>
            <person name="Binder M."/>
            <person name="Bloem J."/>
            <person name="Labutti K."/>
            <person name="Salamov A."/>
            <person name="Andreopoulos B."/>
            <person name="Baker S."/>
            <person name="Barry K."/>
            <person name="Bills G."/>
            <person name="Bluhm B."/>
            <person name="Cannon C."/>
            <person name="Castanera R."/>
            <person name="Culley D."/>
            <person name="Daum C."/>
            <person name="Ezra D."/>
            <person name="Gonzalez J."/>
            <person name="Henrissat B."/>
            <person name="Kuo A."/>
            <person name="Liang C."/>
            <person name="Lipzen A."/>
            <person name="Lutzoni F."/>
            <person name="Magnuson J."/>
            <person name="Mondo S."/>
            <person name="Nolan M."/>
            <person name="Ohm R."/>
            <person name="Pangilinan J."/>
            <person name="Park H.-J."/>
            <person name="Ramirez L."/>
            <person name="Alfaro M."/>
            <person name="Sun H."/>
            <person name="Tritt A."/>
            <person name="Yoshinaga Y."/>
            <person name="Zwiers L.-H."/>
            <person name="Turgeon B."/>
            <person name="Goodwin S."/>
            <person name="Spatafora J."/>
            <person name="Crous P."/>
            <person name="Grigoriev I."/>
        </authorList>
    </citation>
    <scope>NUCLEOTIDE SEQUENCE</scope>
    <source>
        <strain evidence="1">ATCC 16933</strain>
    </source>
</reference>
<proteinExistence type="predicted"/>
<dbReference type="EMBL" id="MU001670">
    <property type="protein sequence ID" value="KAF2462238.1"/>
    <property type="molecule type" value="Genomic_DNA"/>
</dbReference>
<name>A0A6A6PE38_9PEZI</name>
<protein>
    <submittedName>
        <fullName evidence="1">Uncharacterized protein</fullName>
    </submittedName>
</protein>
<evidence type="ECO:0000313" key="2">
    <source>
        <dbReference type="Proteomes" id="UP000799766"/>
    </source>
</evidence>
<dbReference type="Proteomes" id="UP000799766">
    <property type="component" value="Unassembled WGS sequence"/>
</dbReference>
<dbReference type="AlphaFoldDB" id="A0A6A6PE38"/>
<evidence type="ECO:0000313" key="1">
    <source>
        <dbReference type="EMBL" id="KAF2462238.1"/>
    </source>
</evidence>
<gene>
    <name evidence="1" type="ORF">BDY21DRAFT_10419</name>
</gene>